<organism evidence="2 3">
    <name type="scientific">Puccinia coronata f. sp. avenae</name>
    <dbReference type="NCBI Taxonomy" id="200324"/>
    <lineage>
        <taxon>Eukaryota</taxon>
        <taxon>Fungi</taxon>
        <taxon>Dikarya</taxon>
        <taxon>Basidiomycota</taxon>
        <taxon>Pucciniomycotina</taxon>
        <taxon>Pucciniomycetes</taxon>
        <taxon>Pucciniales</taxon>
        <taxon>Pucciniaceae</taxon>
        <taxon>Puccinia</taxon>
    </lineage>
</organism>
<dbReference type="EMBL" id="PGCI01000608">
    <property type="protein sequence ID" value="PLW24474.1"/>
    <property type="molecule type" value="Genomic_DNA"/>
</dbReference>
<dbReference type="AlphaFoldDB" id="A0A2N5TG46"/>
<feature type="region of interest" description="Disordered" evidence="1">
    <location>
        <begin position="91"/>
        <end position="121"/>
    </location>
</feature>
<name>A0A2N5TG46_9BASI</name>
<sequence length="121" mass="13084">MLGFTRSPSTVLRGSGALSQTHLGANIKAIIRTAQAVLNGPSNPQARACRSSMFDRNMQVAPQRFQAASDLSRFHAGGDLSTSSRVHALPAESTGLANSLLQNDYNERSRKRQEKKESKAT</sequence>
<protein>
    <submittedName>
        <fullName evidence="2">Uncharacterized protein</fullName>
    </submittedName>
</protein>
<reference evidence="2 3" key="1">
    <citation type="submission" date="2017-11" db="EMBL/GenBank/DDBJ databases">
        <title>De novo assembly and phasing of dikaryotic genomes from two isolates of Puccinia coronata f. sp. avenae, the causal agent of oat crown rust.</title>
        <authorList>
            <person name="Miller M.E."/>
            <person name="Zhang Y."/>
            <person name="Omidvar V."/>
            <person name="Sperschneider J."/>
            <person name="Schwessinger B."/>
            <person name="Raley C."/>
            <person name="Palmer J.M."/>
            <person name="Garnica D."/>
            <person name="Upadhyaya N."/>
            <person name="Rathjen J."/>
            <person name="Taylor J.M."/>
            <person name="Park R.F."/>
            <person name="Dodds P.N."/>
            <person name="Hirsch C.D."/>
            <person name="Kianian S.F."/>
            <person name="Figueroa M."/>
        </authorList>
    </citation>
    <scope>NUCLEOTIDE SEQUENCE [LARGE SCALE GENOMIC DNA]</scope>
    <source>
        <strain evidence="2">12SD80</strain>
    </source>
</reference>
<evidence type="ECO:0000313" key="3">
    <source>
        <dbReference type="Proteomes" id="UP000235392"/>
    </source>
</evidence>
<dbReference type="Proteomes" id="UP000235392">
    <property type="component" value="Unassembled WGS sequence"/>
</dbReference>
<feature type="compositionally biased region" description="Polar residues" evidence="1">
    <location>
        <begin position="95"/>
        <end position="104"/>
    </location>
</feature>
<proteinExistence type="predicted"/>
<comment type="caution">
    <text evidence="2">The sequence shown here is derived from an EMBL/GenBank/DDBJ whole genome shotgun (WGS) entry which is preliminary data.</text>
</comment>
<gene>
    <name evidence="2" type="ORF">PCASD_07437</name>
</gene>
<evidence type="ECO:0000256" key="1">
    <source>
        <dbReference type="SAM" id="MobiDB-lite"/>
    </source>
</evidence>
<evidence type="ECO:0000313" key="2">
    <source>
        <dbReference type="EMBL" id="PLW24474.1"/>
    </source>
</evidence>
<accession>A0A2N5TG46</accession>